<proteinExistence type="predicted"/>
<organism evidence="1 2">
    <name type="scientific">Entomophthora muscae</name>
    <dbReference type="NCBI Taxonomy" id="34485"/>
    <lineage>
        <taxon>Eukaryota</taxon>
        <taxon>Fungi</taxon>
        <taxon>Fungi incertae sedis</taxon>
        <taxon>Zoopagomycota</taxon>
        <taxon>Entomophthoromycotina</taxon>
        <taxon>Entomophthoromycetes</taxon>
        <taxon>Entomophthorales</taxon>
        <taxon>Entomophthoraceae</taxon>
        <taxon>Entomophthora</taxon>
    </lineage>
</organism>
<comment type="caution">
    <text evidence="1">The sequence shown here is derived from an EMBL/GenBank/DDBJ whole genome shotgun (WGS) entry which is preliminary data.</text>
</comment>
<gene>
    <name evidence="1" type="ORF">DSO57_1011721</name>
</gene>
<name>A0ACC2T6K0_9FUNG</name>
<dbReference type="Proteomes" id="UP001165960">
    <property type="component" value="Unassembled WGS sequence"/>
</dbReference>
<dbReference type="EMBL" id="QTSX02003591">
    <property type="protein sequence ID" value="KAJ9070106.1"/>
    <property type="molecule type" value="Genomic_DNA"/>
</dbReference>
<sequence>MSLWIVKPAVGLDVAMFLVSLAGLAINSVLLYVTRVFRGVTQAVDTVLIQFIAVFDAVICLVMMLGIVLRRIVGESILSNNGWWCRMSAIVYSGSLLVVLVFTALLALVRYLAIVHGSQINNLHFSILMYSILASIYILFSLLAFNCTTVVPPSGLYCTPRFSGPSLLSRIGGYITLALLAFSLVAIPVSYLGVTLHYQKMVNGFKESYSLWRLQRSIYSLIIVIICYTATTLPEFILVGLSVSNLATRTSLNDGIVILLLSTITIINPLFSLLMHNDIYRRFLNTLGITPYTTEYALT</sequence>
<keyword evidence="2" id="KW-1185">Reference proteome</keyword>
<protein>
    <submittedName>
        <fullName evidence="1">Uncharacterized protein</fullName>
    </submittedName>
</protein>
<evidence type="ECO:0000313" key="2">
    <source>
        <dbReference type="Proteomes" id="UP001165960"/>
    </source>
</evidence>
<evidence type="ECO:0000313" key="1">
    <source>
        <dbReference type="EMBL" id="KAJ9070106.1"/>
    </source>
</evidence>
<reference evidence="1" key="1">
    <citation type="submission" date="2022-04" db="EMBL/GenBank/DDBJ databases">
        <title>Genome of the entomopathogenic fungus Entomophthora muscae.</title>
        <authorList>
            <person name="Elya C."/>
            <person name="Lovett B.R."/>
            <person name="Lee E."/>
            <person name="Macias A.M."/>
            <person name="Hajek A.E."/>
            <person name="De Bivort B.L."/>
            <person name="Kasson M.T."/>
            <person name="De Fine Licht H.H."/>
            <person name="Stajich J.E."/>
        </authorList>
    </citation>
    <scope>NUCLEOTIDE SEQUENCE</scope>
    <source>
        <strain evidence="1">Berkeley</strain>
    </source>
</reference>
<accession>A0ACC2T6K0</accession>